<gene>
    <name evidence="2" type="ORF">ALO70_02957</name>
</gene>
<feature type="region of interest" description="Disordered" evidence="1">
    <location>
        <begin position="14"/>
        <end position="51"/>
    </location>
</feature>
<comment type="caution">
    <text evidence="2">The sequence shown here is derived from an EMBL/GenBank/DDBJ whole genome shotgun (WGS) entry which is preliminary data.</text>
</comment>
<feature type="compositionally biased region" description="Polar residues" evidence="1">
    <location>
        <begin position="14"/>
        <end position="23"/>
    </location>
</feature>
<dbReference type="Proteomes" id="UP000050490">
    <property type="component" value="Unassembled WGS sequence"/>
</dbReference>
<dbReference type="EMBL" id="LJQI01000277">
    <property type="protein sequence ID" value="KPX26141.1"/>
    <property type="molecule type" value="Genomic_DNA"/>
</dbReference>
<organism evidence="2 3">
    <name type="scientific">Pseudomonas amygdali pv. eriobotryae</name>
    <dbReference type="NCBI Taxonomy" id="129137"/>
    <lineage>
        <taxon>Bacteria</taxon>
        <taxon>Pseudomonadati</taxon>
        <taxon>Pseudomonadota</taxon>
        <taxon>Gammaproteobacteria</taxon>
        <taxon>Pseudomonadales</taxon>
        <taxon>Pseudomonadaceae</taxon>
        <taxon>Pseudomonas</taxon>
        <taxon>Pseudomonas amygdali</taxon>
    </lineage>
</organism>
<dbReference type="AlphaFoldDB" id="A0A0P9Q5J7"/>
<evidence type="ECO:0000256" key="1">
    <source>
        <dbReference type="SAM" id="MobiDB-lite"/>
    </source>
</evidence>
<evidence type="ECO:0000313" key="3">
    <source>
        <dbReference type="Proteomes" id="UP000050490"/>
    </source>
</evidence>
<protein>
    <submittedName>
        <fullName evidence="2">Uncharacterized protein</fullName>
    </submittedName>
</protein>
<accession>A0A0P9Q5J7</accession>
<sequence>MQTILPLTILGTTQSKSQKNTESFVMAKGTATKEAKPNPVKKPKEESVRDNFKQPVKNQLQKMCGGICSNPDCLVTTFGPTQEDRQGFSSIGVAAHITAAAPGPGARRYDPDMPESVRVSEFNGIWLCQSCSKLIDTDEVRFTVELLHQWKREAIKRALDLIGKASVAPGELQNKLIEAVASATQLAYTGMGDYSRAPLAGFVAGFENYLSQLDPRFEVKTTATGKHAFHEIKLKPGHDAKINIVFKDDSVAKIANARWKNFLETGESIDISTNDFEFVGSALFEKLTKNMQSGVLSLEPQKSAVPSTLYFKSLKHDLEFELASFDAYLHVAGENLYIAGECLNGLLSFKYRYNSETLKVTIDYNFNPEKWIGSKFSNLEHLPKLLKSVNFLKRDVDSRMVIEFNLDGNLLQFGENTDHDLMPLYEFFAHIVQLVDRAKTIALAIDKDLRLLSLDVSDHDERLINIYSEILRGNLTQKEPMGKEIVTAHMLKVDDKTVEQMNSHGLSSYLKISERCGEDFNLFGNMVTPPVFQSELKGFEAAFYTDLDSVIGDELGLKIYAIEGSTITHSIAKTKFKINKTKGE</sequence>
<proteinExistence type="predicted"/>
<evidence type="ECO:0000313" key="2">
    <source>
        <dbReference type="EMBL" id="KPX26141.1"/>
    </source>
</evidence>
<dbReference type="PATRIC" id="fig|129137.4.peg.4349"/>
<feature type="compositionally biased region" description="Basic and acidic residues" evidence="1">
    <location>
        <begin position="31"/>
        <end position="51"/>
    </location>
</feature>
<reference evidence="2 3" key="1">
    <citation type="submission" date="2015-09" db="EMBL/GenBank/DDBJ databases">
        <title>Genome announcement of multiple Pseudomonas syringae strains.</title>
        <authorList>
            <person name="Thakur S."/>
            <person name="Wang P.W."/>
            <person name="Gong Y."/>
            <person name="Weir B.S."/>
            <person name="Guttman D.S."/>
        </authorList>
    </citation>
    <scope>NUCLEOTIDE SEQUENCE [LARGE SCALE GENOMIC DNA]</scope>
    <source>
        <strain evidence="2 3">ICMP4455</strain>
    </source>
</reference>
<name>A0A0P9Q5J7_PSEA0</name>